<accession>A0A1I7MUL0</accession>
<feature type="transmembrane region" description="Helical" evidence="2">
    <location>
        <begin position="83"/>
        <end position="102"/>
    </location>
</feature>
<keyword evidence="2" id="KW-1133">Transmembrane helix</keyword>
<keyword evidence="4" id="KW-1185">Reference proteome</keyword>
<feature type="transmembrane region" description="Helical" evidence="2">
    <location>
        <begin position="12"/>
        <end position="35"/>
    </location>
</feature>
<sequence length="435" mass="46506">MSQVLRGGITRLDVMTKFTLATLALASGVYTYIGVRSLLEGSPIEVFLAAIVYSAAVSVAIFAFWTYLMRFLPHVRQASSRRLMYVAMFIGSLMILAMSAWLNAAALAGAAALQQHMANSTDQFQQSLDRAHGNALAAQGLLPDIQLASRRFAILSDQERQSGALTGTSGSGTVVQLTAQMSAQLNALAGEVDASRDRIKTLFESGSKTLERMRQLTSGAGPIDERTNEFAAETVVLTGIIADLQQTSIAPAVKRTAEDLSKSFIAPAADGRTANLAERQNQVVGKVEQSIKAQSQALAMAADDILSRPEVKPVRFVPLSTAEAVIQYGTDFLPSWAGAISLDLMPAVLIFIHSIVFEAIRRDEGDARDEDGMSAGEVMRALKIYNNMQALETRPLSSQPHVVLEKSASVEAPAPGVEKPPGNVASINPAAGFNR</sequence>
<feature type="region of interest" description="Disordered" evidence="1">
    <location>
        <begin position="411"/>
        <end position="435"/>
    </location>
</feature>
<gene>
    <name evidence="3" type="ORF">SAMN04488557_0311</name>
</gene>
<dbReference type="EMBL" id="FPCH01000001">
    <property type="protein sequence ID" value="SFV26067.1"/>
    <property type="molecule type" value="Genomic_DNA"/>
</dbReference>
<evidence type="ECO:0000313" key="3">
    <source>
        <dbReference type="EMBL" id="SFV26067.1"/>
    </source>
</evidence>
<evidence type="ECO:0000256" key="1">
    <source>
        <dbReference type="SAM" id="MobiDB-lite"/>
    </source>
</evidence>
<dbReference type="STRING" id="51670.SAMN04488557_0311"/>
<dbReference type="Proteomes" id="UP000199423">
    <property type="component" value="Unassembled WGS sequence"/>
</dbReference>
<keyword evidence="2" id="KW-0812">Transmembrane</keyword>
<reference evidence="4" key="1">
    <citation type="submission" date="2016-10" db="EMBL/GenBank/DDBJ databases">
        <authorList>
            <person name="Varghese N."/>
            <person name="Submissions S."/>
        </authorList>
    </citation>
    <scope>NUCLEOTIDE SEQUENCE [LARGE SCALE GENOMIC DNA]</scope>
    <source>
        <strain evidence="4">DSM 1565</strain>
    </source>
</reference>
<keyword evidence="2" id="KW-0472">Membrane</keyword>
<feature type="transmembrane region" description="Helical" evidence="2">
    <location>
        <begin position="47"/>
        <end position="71"/>
    </location>
</feature>
<dbReference type="RefSeq" id="WP_143111300.1">
    <property type="nucleotide sequence ID" value="NZ_FPCH01000001.1"/>
</dbReference>
<name>A0A1I7MUL0_9HYPH</name>
<organism evidence="3 4">
    <name type="scientific">Hyphomicrobium facile</name>
    <dbReference type="NCBI Taxonomy" id="51670"/>
    <lineage>
        <taxon>Bacteria</taxon>
        <taxon>Pseudomonadati</taxon>
        <taxon>Pseudomonadota</taxon>
        <taxon>Alphaproteobacteria</taxon>
        <taxon>Hyphomicrobiales</taxon>
        <taxon>Hyphomicrobiaceae</taxon>
        <taxon>Hyphomicrobium</taxon>
    </lineage>
</organism>
<proteinExistence type="predicted"/>
<protein>
    <submittedName>
        <fullName evidence="3">Uncharacterized protein</fullName>
    </submittedName>
</protein>
<dbReference type="OrthoDB" id="7799972at2"/>
<evidence type="ECO:0000313" key="4">
    <source>
        <dbReference type="Proteomes" id="UP000199423"/>
    </source>
</evidence>
<evidence type="ECO:0000256" key="2">
    <source>
        <dbReference type="SAM" id="Phobius"/>
    </source>
</evidence>
<dbReference type="AlphaFoldDB" id="A0A1I7MUL0"/>